<name>A0A5C3Q7R6_9APHY</name>
<keyword evidence="2" id="KW-1185">Reference proteome</keyword>
<proteinExistence type="predicted"/>
<organism evidence="1 2">
    <name type="scientific">Polyporus arcularius HHB13444</name>
    <dbReference type="NCBI Taxonomy" id="1314778"/>
    <lineage>
        <taxon>Eukaryota</taxon>
        <taxon>Fungi</taxon>
        <taxon>Dikarya</taxon>
        <taxon>Basidiomycota</taxon>
        <taxon>Agaricomycotina</taxon>
        <taxon>Agaricomycetes</taxon>
        <taxon>Polyporales</taxon>
        <taxon>Polyporaceae</taxon>
        <taxon>Polyporus</taxon>
    </lineage>
</organism>
<dbReference type="AlphaFoldDB" id="A0A5C3Q7R6"/>
<accession>A0A5C3Q7R6</accession>
<reference evidence="1 2" key="1">
    <citation type="journal article" date="2019" name="Nat. Ecol. Evol.">
        <title>Megaphylogeny resolves global patterns of mushroom evolution.</title>
        <authorList>
            <person name="Varga T."/>
            <person name="Krizsan K."/>
            <person name="Foldi C."/>
            <person name="Dima B."/>
            <person name="Sanchez-Garcia M."/>
            <person name="Sanchez-Ramirez S."/>
            <person name="Szollosi G.J."/>
            <person name="Szarkandi J.G."/>
            <person name="Papp V."/>
            <person name="Albert L."/>
            <person name="Andreopoulos W."/>
            <person name="Angelini C."/>
            <person name="Antonin V."/>
            <person name="Barry K.W."/>
            <person name="Bougher N.L."/>
            <person name="Buchanan P."/>
            <person name="Buyck B."/>
            <person name="Bense V."/>
            <person name="Catcheside P."/>
            <person name="Chovatia M."/>
            <person name="Cooper J."/>
            <person name="Damon W."/>
            <person name="Desjardin D."/>
            <person name="Finy P."/>
            <person name="Geml J."/>
            <person name="Haridas S."/>
            <person name="Hughes K."/>
            <person name="Justo A."/>
            <person name="Karasinski D."/>
            <person name="Kautmanova I."/>
            <person name="Kiss B."/>
            <person name="Kocsube S."/>
            <person name="Kotiranta H."/>
            <person name="LaButti K.M."/>
            <person name="Lechner B.E."/>
            <person name="Liimatainen K."/>
            <person name="Lipzen A."/>
            <person name="Lukacs Z."/>
            <person name="Mihaltcheva S."/>
            <person name="Morgado L.N."/>
            <person name="Niskanen T."/>
            <person name="Noordeloos M.E."/>
            <person name="Ohm R.A."/>
            <person name="Ortiz-Santana B."/>
            <person name="Ovrebo C."/>
            <person name="Racz N."/>
            <person name="Riley R."/>
            <person name="Savchenko A."/>
            <person name="Shiryaev A."/>
            <person name="Soop K."/>
            <person name="Spirin V."/>
            <person name="Szebenyi C."/>
            <person name="Tomsovsky M."/>
            <person name="Tulloss R.E."/>
            <person name="Uehling J."/>
            <person name="Grigoriev I.V."/>
            <person name="Vagvolgyi C."/>
            <person name="Papp T."/>
            <person name="Martin F.M."/>
            <person name="Miettinen O."/>
            <person name="Hibbett D.S."/>
            <person name="Nagy L.G."/>
        </authorList>
    </citation>
    <scope>NUCLEOTIDE SEQUENCE [LARGE SCALE GENOMIC DNA]</scope>
    <source>
        <strain evidence="1 2">HHB13444</strain>
    </source>
</reference>
<dbReference type="EMBL" id="ML210968">
    <property type="protein sequence ID" value="TFK94463.1"/>
    <property type="molecule type" value="Genomic_DNA"/>
</dbReference>
<protein>
    <submittedName>
        <fullName evidence="1">Uncharacterized protein</fullName>
    </submittedName>
</protein>
<dbReference type="Proteomes" id="UP000308197">
    <property type="component" value="Unassembled WGS sequence"/>
</dbReference>
<evidence type="ECO:0000313" key="2">
    <source>
        <dbReference type="Proteomes" id="UP000308197"/>
    </source>
</evidence>
<evidence type="ECO:0000313" key="1">
    <source>
        <dbReference type="EMBL" id="TFK94463.1"/>
    </source>
</evidence>
<dbReference type="InParanoid" id="A0A5C3Q7R6"/>
<gene>
    <name evidence="1" type="ORF">K466DRAFT_324657</name>
</gene>
<sequence>MKMPSNCVLPAFKARRSRPRFPMPSLRRASSLGDSGGVVLERASVGYEVASVQWYASSSLRSCRAWVPDKSKAAIRRTWAWMRPVVPPPAPMSVLSRTW</sequence>